<evidence type="ECO:0000313" key="1">
    <source>
        <dbReference type="EMBL" id="MBY24017.1"/>
    </source>
</evidence>
<accession>A0A2S2P3G9</accession>
<evidence type="ECO:0008006" key="2">
    <source>
        <dbReference type="Google" id="ProtNLM"/>
    </source>
</evidence>
<organism evidence="1">
    <name type="scientific">Schizaphis graminum</name>
    <name type="common">Green bug aphid</name>
    <dbReference type="NCBI Taxonomy" id="13262"/>
    <lineage>
        <taxon>Eukaryota</taxon>
        <taxon>Metazoa</taxon>
        <taxon>Ecdysozoa</taxon>
        <taxon>Arthropoda</taxon>
        <taxon>Hexapoda</taxon>
        <taxon>Insecta</taxon>
        <taxon>Pterygota</taxon>
        <taxon>Neoptera</taxon>
        <taxon>Paraneoptera</taxon>
        <taxon>Hemiptera</taxon>
        <taxon>Sternorrhyncha</taxon>
        <taxon>Aphidomorpha</taxon>
        <taxon>Aphidoidea</taxon>
        <taxon>Aphididae</taxon>
        <taxon>Aphidini</taxon>
        <taxon>Schizaphis</taxon>
    </lineage>
</organism>
<dbReference type="EMBL" id="GGMR01011398">
    <property type="protein sequence ID" value="MBY24017.1"/>
    <property type="molecule type" value="Transcribed_RNA"/>
</dbReference>
<proteinExistence type="predicted"/>
<sequence length="116" mass="13442">MVTLVKKNVGLSTLRTRAVQFPMEHGILSGVMTLMKDKGETLDIKEKLTVVSFDETYVLRRICFDKKYEQIVGPYKCVQTVVVRGLVYYSYDTRMTKQILTNIICNLYEIMKLCTM</sequence>
<dbReference type="AlphaFoldDB" id="A0A2S2P3G9"/>
<name>A0A2S2P3G9_SCHGA</name>
<protein>
    <recommendedName>
        <fullName evidence="2">Transposable element P transposase</fullName>
    </recommendedName>
</protein>
<reference evidence="1" key="1">
    <citation type="submission" date="2018-04" db="EMBL/GenBank/DDBJ databases">
        <title>Transcriptome of Schizaphis graminum biotype I.</title>
        <authorList>
            <person name="Scully E.D."/>
            <person name="Geib S.M."/>
            <person name="Palmer N.A."/>
            <person name="Koch K."/>
            <person name="Bradshaw J."/>
            <person name="Heng-Moss T."/>
            <person name="Sarath G."/>
        </authorList>
    </citation>
    <scope>NUCLEOTIDE SEQUENCE</scope>
</reference>
<gene>
    <name evidence="1" type="ORF">g.2252</name>
</gene>